<name>A0A9D2IHR6_9FIRM</name>
<gene>
    <name evidence="1" type="ORF">IAA08_12880</name>
</gene>
<evidence type="ECO:0000313" key="2">
    <source>
        <dbReference type="Proteomes" id="UP000824024"/>
    </source>
</evidence>
<sequence>MKRRKASITVFLSLILMLVLSVVFSFLEAARVCGLEAYAKMDAAQTGNSLLAEYDPALKEKYGILCLDGSYQTDGFQCGLVENRAAFFSDANLSGKPALGSRQWELFPLRLSFMNVSRYELAPDGDGIDFCRQAAEAVRREGGADLVQELYGLVTRKAEKGTWQQTGVKTVKTAAPGESGAEENPLDAVEAMKARGILALVMGDQNVSAKKSDLTEVLSHRSLREGNWEVDKSREWDRKLLFQLYLKKYFSSVRNIKKDRALDYEMEYIIAGKDSDGKNLKAVVNQLLLLREAANVAYLETSGDKSQKLQAAAVLLATAIGQPELTPVMKQSLIAAWAYAESVSDVRLLLEGQCVALVKTDAQWHTDLKNLGSSSRKIKQEKGQDYEDYLQILLWKTSEKTMTYRCMDLIEMNENVKMDNMILQMECFYTYEADPIFVSFCTIGKAPFKKYEFTQNRTVSYQQ</sequence>
<comment type="caution">
    <text evidence="1">The sequence shown here is derived from an EMBL/GenBank/DDBJ whole genome shotgun (WGS) entry which is preliminary data.</text>
</comment>
<dbReference type="Pfam" id="PF18960">
    <property type="entry name" value="DUF5702"/>
    <property type="match status" value="1"/>
</dbReference>
<organism evidence="1 2">
    <name type="scientific">Candidatus Eubacterium avistercoris</name>
    <dbReference type="NCBI Taxonomy" id="2838567"/>
    <lineage>
        <taxon>Bacteria</taxon>
        <taxon>Bacillati</taxon>
        <taxon>Bacillota</taxon>
        <taxon>Clostridia</taxon>
        <taxon>Eubacteriales</taxon>
        <taxon>Eubacteriaceae</taxon>
        <taxon>Eubacterium</taxon>
    </lineage>
</organism>
<dbReference type="AlphaFoldDB" id="A0A9D2IHR6"/>
<dbReference type="EMBL" id="DXCH01000341">
    <property type="protein sequence ID" value="HIZ08818.1"/>
    <property type="molecule type" value="Genomic_DNA"/>
</dbReference>
<accession>A0A9D2IHR6</accession>
<dbReference type="Proteomes" id="UP000824024">
    <property type="component" value="Unassembled WGS sequence"/>
</dbReference>
<proteinExistence type="predicted"/>
<dbReference type="InterPro" id="IPR043756">
    <property type="entry name" value="DUF5702"/>
</dbReference>
<protein>
    <submittedName>
        <fullName evidence="1">Uncharacterized protein</fullName>
    </submittedName>
</protein>
<reference evidence="1" key="1">
    <citation type="journal article" date="2021" name="PeerJ">
        <title>Extensive microbial diversity within the chicken gut microbiome revealed by metagenomics and culture.</title>
        <authorList>
            <person name="Gilroy R."/>
            <person name="Ravi A."/>
            <person name="Getino M."/>
            <person name="Pursley I."/>
            <person name="Horton D.L."/>
            <person name="Alikhan N.F."/>
            <person name="Baker D."/>
            <person name="Gharbi K."/>
            <person name="Hall N."/>
            <person name="Watson M."/>
            <person name="Adriaenssens E.M."/>
            <person name="Foster-Nyarko E."/>
            <person name="Jarju S."/>
            <person name="Secka A."/>
            <person name="Antonio M."/>
            <person name="Oren A."/>
            <person name="Chaudhuri R.R."/>
            <person name="La Ragione R."/>
            <person name="Hildebrand F."/>
            <person name="Pallen M.J."/>
        </authorList>
    </citation>
    <scope>NUCLEOTIDE SEQUENCE</scope>
    <source>
        <strain evidence="1">CHK192-9172</strain>
    </source>
</reference>
<reference evidence="1" key="2">
    <citation type="submission" date="2021-04" db="EMBL/GenBank/DDBJ databases">
        <authorList>
            <person name="Gilroy R."/>
        </authorList>
    </citation>
    <scope>NUCLEOTIDE SEQUENCE</scope>
    <source>
        <strain evidence="1">CHK192-9172</strain>
    </source>
</reference>
<evidence type="ECO:0000313" key="1">
    <source>
        <dbReference type="EMBL" id="HIZ08818.1"/>
    </source>
</evidence>